<name>A0A067PHA8_9AGAM</name>
<evidence type="ECO:0000256" key="5">
    <source>
        <dbReference type="ARBA" id="ARBA00023004"/>
    </source>
</evidence>
<dbReference type="Proteomes" id="UP000027265">
    <property type="component" value="Unassembled WGS sequence"/>
</dbReference>
<comment type="cofactor">
    <cofactor evidence="1">
        <name>Fe(2+)</name>
        <dbReference type="ChEBI" id="CHEBI:29033"/>
    </cofactor>
</comment>
<proteinExistence type="predicted"/>
<evidence type="ECO:0000259" key="6">
    <source>
        <dbReference type="Pfam" id="PF12851"/>
    </source>
</evidence>
<keyword evidence="8" id="KW-1185">Reference proteome</keyword>
<accession>A0A067PHA8</accession>
<dbReference type="EMBL" id="KL197772">
    <property type="protein sequence ID" value="KDQ49846.1"/>
    <property type="molecule type" value="Genomic_DNA"/>
</dbReference>
<evidence type="ECO:0000256" key="2">
    <source>
        <dbReference type="ARBA" id="ARBA00022723"/>
    </source>
</evidence>
<keyword evidence="2" id="KW-0479">Metal-binding</keyword>
<evidence type="ECO:0000256" key="3">
    <source>
        <dbReference type="ARBA" id="ARBA00022964"/>
    </source>
</evidence>
<dbReference type="AlphaFoldDB" id="A0A067PHA8"/>
<evidence type="ECO:0000256" key="4">
    <source>
        <dbReference type="ARBA" id="ARBA00023002"/>
    </source>
</evidence>
<evidence type="ECO:0000313" key="7">
    <source>
        <dbReference type="EMBL" id="KDQ49846.1"/>
    </source>
</evidence>
<feature type="non-terminal residue" evidence="7">
    <location>
        <position position="1"/>
    </location>
</feature>
<dbReference type="GO" id="GO:0051213">
    <property type="term" value="F:dioxygenase activity"/>
    <property type="evidence" value="ECO:0007669"/>
    <property type="project" value="UniProtKB-KW"/>
</dbReference>
<keyword evidence="4" id="KW-0560">Oxidoreductase</keyword>
<evidence type="ECO:0000313" key="8">
    <source>
        <dbReference type="Proteomes" id="UP000027265"/>
    </source>
</evidence>
<dbReference type="InterPro" id="IPR024779">
    <property type="entry name" value="2OGFeDO_JBP1/TET_oxygenase_dom"/>
</dbReference>
<organism evidence="7 8">
    <name type="scientific">Jaapia argillacea MUCL 33604</name>
    <dbReference type="NCBI Taxonomy" id="933084"/>
    <lineage>
        <taxon>Eukaryota</taxon>
        <taxon>Fungi</taxon>
        <taxon>Dikarya</taxon>
        <taxon>Basidiomycota</taxon>
        <taxon>Agaricomycotina</taxon>
        <taxon>Agaricomycetes</taxon>
        <taxon>Agaricomycetidae</taxon>
        <taxon>Jaapiales</taxon>
        <taxon>Jaapiaceae</taxon>
        <taxon>Jaapia</taxon>
    </lineage>
</organism>
<keyword evidence="5" id="KW-0408">Iron</keyword>
<sequence length="219" mass="24332">VDLDWTATDYAHHLGVKADGFQSKSEQVVDSQYSPIYGPNFPIITKPCTIVDAKGYILFWFLLGLLHPDIQTAGWRGSPALFKPKDRCPHIEPGLLNFAPAWFQLGRQVCGVITMQSKAMLTGTQPWLKSMLEGNAVMNAVLSVIHPDLYLVGSVAHGLLRESDSHSAVMEHWNSVYSGVTVIANRETPVHRDPNCRLGWFDLLATVGPYQYAELELRG</sequence>
<feature type="non-terminal residue" evidence="7">
    <location>
        <position position="219"/>
    </location>
</feature>
<dbReference type="HOGENOM" id="CLU_039070_4_0_1"/>
<gene>
    <name evidence="7" type="ORF">JAAARDRAFT_109867</name>
</gene>
<dbReference type="InParanoid" id="A0A067PHA8"/>
<dbReference type="GO" id="GO:0046872">
    <property type="term" value="F:metal ion binding"/>
    <property type="evidence" value="ECO:0007669"/>
    <property type="project" value="UniProtKB-KW"/>
</dbReference>
<dbReference type="Pfam" id="PF12851">
    <property type="entry name" value="Tet_JBP"/>
    <property type="match status" value="1"/>
</dbReference>
<dbReference type="OrthoDB" id="2692579at2759"/>
<protein>
    <recommendedName>
        <fullName evidence="6">2OGFeDO JBP1/TET oxygenase domain-containing protein</fullName>
    </recommendedName>
</protein>
<keyword evidence="3" id="KW-0223">Dioxygenase</keyword>
<evidence type="ECO:0000256" key="1">
    <source>
        <dbReference type="ARBA" id="ARBA00001954"/>
    </source>
</evidence>
<feature type="domain" description="2OGFeDO JBP1/TET oxygenase" evidence="6">
    <location>
        <begin position="129"/>
        <end position="217"/>
    </location>
</feature>
<reference evidence="8" key="1">
    <citation type="journal article" date="2014" name="Proc. Natl. Acad. Sci. U.S.A.">
        <title>Extensive sampling of basidiomycete genomes demonstrates inadequacy of the white-rot/brown-rot paradigm for wood decay fungi.</title>
        <authorList>
            <person name="Riley R."/>
            <person name="Salamov A.A."/>
            <person name="Brown D.W."/>
            <person name="Nagy L.G."/>
            <person name="Floudas D."/>
            <person name="Held B.W."/>
            <person name="Levasseur A."/>
            <person name="Lombard V."/>
            <person name="Morin E."/>
            <person name="Otillar R."/>
            <person name="Lindquist E.A."/>
            <person name="Sun H."/>
            <person name="LaButti K.M."/>
            <person name="Schmutz J."/>
            <person name="Jabbour D."/>
            <person name="Luo H."/>
            <person name="Baker S.E."/>
            <person name="Pisabarro A.G."/>
            <person name="Walton J.D."/>
            <person name="Blanchette R.A."/>
            <person name="Henrissat B."/>
            <person name="Martin F."/>
            <person name="Cullen D."/>
            <person name="Hibbett D.S."/>
            <person name="Grigoriev I.V."/>
        </authorList>
    </citation>
    <scope>NUCLEOTIDE SEQUENCE [LARGE SCALE GENOMIC DNA]</scope>
    <source>
        <strain evidence="8">MUCL 33604</strain>
    </source>
</reference>